<dbReference type="PANTHER" id="PTHR44523">
    <property type="entry name" value="TETRATRICOPEPTIDE REPEAT PROTEIN 13"/>
    <property type="match status" value="1"/>
</dbReference>
<organism evidence="4 5">
    <name type="scientific">Candidatus Shapirobacteria bacterium CG07_land_8_20_14_0_80_39_12</name>
    <dbReference type="NCBI Taxonomy" id="1974480"/>
    <lineage>
        <taxon>Bacteria</taxon>
        <taxon>Candidatus Shapironibacteriota</taxon>
    </lineage>
</organism>
<feature type="transmembrane region" description="Helical" evidence="3">
    <location>
        <begin position="381"/>
        <end position="402"/>
    </location>
</feature>
<feature type="transmembrane region" description="Helical" evidence="3">
    <location>
        <begin position="12"/>
        <end position="32"/>
    </location>
</feature>
<evidence type="ECO:0000313" key="5">
    <source>
        <dbReference type="Proteomes" id="UP000229559"/>
    </source>
</evidence>
<dbReference type="AlphaFoldDB" id="A0A2M6YQ95"/>
<feature type="transmembrane region" description="Helical" evidence="3">
    <location>
        <begin position="201"/>
        <end position="223"/>
    </location>
</feature>
<keyword evidence="1" id="KW-0802">TPR repeat</keyword>
<feature type="repeat" description="TPR" evidence="1">
    <location>
        <begin position="533"/>
        <end position="566"/>
    </location>
</feature>
<feature type="transmembrane region" description="Helical" evidence="3">
    <location>
        <begin position="330"/>
        <end position="361"/>
    </location>
</feature>
<dbReference type="PANTHER" id="PTHR44523:SF1">
    <property type="entry name" value="TETRATRICOPEPTIDE REPEAT PROTEIN 13"/>
    <property type="match status" value="1"/>
</dbReference>
<evidence type="ECO:0000313" key="4">
    <source>
        <dbReference type="EMBL" id="PIU33308.1"/>
    </source>
</evidence>
<feature type="transmembrane region" description="Helical" evidence="3">
    <location>
        <begin position="170"/>
        <end position="189"/>
    </location>
</feature>
<gene>
    <name evidence="4" type="ORF">COT04_00740</name>
</gene>
<feature type="transmembrane region" description="Helical" evidence="3">
    <location>
        <begin position="38"/>
        <end position="56"/>
    </location>
</feature>
<feature type="region of interest" description="Disordered" evidence="2">
    <location>
        <begin position="618"/>
        <end position="674"/>
    </location>
</feature>
<dbReference type="EMBL" id="PEXA01000023">
    <property type="protein sequence ID" value="PIU33308.1"/>
    <property type="molecule type" value="Genomic_DNA"/>
</dbReference>
<dbReference type="Pfam" id="PF13424">
    <property type="entry name" value="TPR_12"/>
    <property type="match status" value="1"/>
</dbReference>
<evidence type="ECO:0000256" key="3">
    <source>
        <dbReference type="SAM" id="Phobius"/>
    </source>
</evidence>
<keyword evidence="3" id="KW-0812">Transmembrane</keyword>
<dbReference type="PROSITE" id="PS50293">
    <property type="entry name" value="TPR_REGION"/>
    <property type="match status" value="1"/>
</dbReference>
<feature type="transmembrane region" description="Helical" evidence="3">
    <location>
        <begin position="68"/>
        <end position="88"/>
    </location>
</feature>
<name>A0A2M6YQ95_9BACT</name>
<dbReference type="InterPro" id="IPR011990">
    <property type="entry name" value="TPR-like_helical_dom_sf"/>
</dbReference>
<dbReference type="SMART" id="SM00028">
    <property type="entry name" value="TPR"/>
    <property type="match status" value="2"/>
</dbReference>
<dbReference type="Proteomes" id="UP000229559">
    <property type="component" value="Unassembled WGS sequence"/>
</dbReference>
<keyword evidence="3" id="KW-0472">Membrane</keyword>
<feature type="transmembrane region" description="Helical" evidence="3">
    <location>
        <begin position="94"/>
        <end position="114"/>
    </location>
</feature>
<proteinExistence type="predicted"/>
<evidence type="ECO:0000256" key="1">
    <source>
        <dbReference type="PROSITE-ProRule" id="PRU00339"/>
    </source>
</evidence>
<dbReference type="InterPro" id="IPR019734">
    <property type="entry name" value="TPR_rpt"/>
</dbReference>
<protein>
    <submittedName>
        <fullName evidence="4">Uncharacterized protein</fullName>
    </submittedName>
</protein>
<comment type="caution">
    <text evidence="4">The sequence shown here is derived from an EMBL/GenBank/DDBJ whole genome shotgun (WGS) entry which is preliminary data.</text>
</comment>
<keyword evidence="3" id="KW-1133">Transmembrane helix</keyword>
<feature type="repeat" description="TPR" evidence="1">
    <location>
        <begin position="567"/>
        <end position="600"/>
    </location>
</feature>
<reference evidence="5" key="1">
    <citation type="submission" date="2017-09" db="EMBL/GenBank/DDBJ databases">
        <title>Depth-based differentiation of microbial function through sediment-hosted aquifers and enrichment of novel symbionts in the deep terrestrial subsurface.</title>
        <authorList>
            <person name="Probst A.J."/>
            <person name="Ladd B."/>
            <person name="Jarett J.K."/>
            <person name="Geller-Mcgrath D.E."/>
            <person name="Sieber C.M.K."/>
            <person name="Emerson J.B."/>
            <person name="Anantharaman K."/>
            <person name="Thomas B.C."/>
            <person name="Malmstrom R."/>
            <person name="Stieglmeier M."/>
            <person name="Klingl A."/>
            <person name="Woyke T."/>
            <person name="Ryan C.M."/>
            <person name="Banfield J.F."/>
        </authorList>
    </citation>
    <scope>NUCLEOTIDE SEQUENCE [LARGE SCALE GENOMIC DNA]</scope>
</reference>
<dbReference type="Gene3D" id="1.25.40.10">
    <property type="entry name" value="Tetratricopeptide repeat domain"/>
    <property type="match status" value="1"/>
</dbReference>
<accession>A0A2M6YQ95</accession>
<dbReference type="SUPFAM" id="SSF48452">
    <property type="entry name" value="TPR-like"/>
    <property type="match status" value="1"/>
</dbReference>
<feature type="transmembrane region" description="Helical" evidence="3">
    <location>
        <begin position="126"/>
        <end position="150"/>
    </location>
</feature>
<feature type="transmembrane region" description="Helical" evidence="3">
    <location>
        <begin position="288"/>
        <end position="309"/>
    </location>
</feature>
<evidence type="ECO:0000256" key="2">
    <source>
        <dbReference type="SAM" id="MobiDB-lite"/>
    </source>
</evidence>
<sequence length="674" mass="75396">MTKALEKLINWTLIILVGLIPLFFLPFTSEFYDFNKNILLLVFSLLLLVFWALKMIFEKKVSFRRAPLDLPVLAIAGAFILSTIIAAPNKLETLWLPNSTGTIIALTILYFIITNSFTKDTPLYKSIVVSASLLALLAIYQFVGLGEVFISDNSFFAFLKLKSWTPVGGLLSLATFLVVSLALAITRIYTNWKENQRELSLYLNIFISLLILAGLVIAIFQLFQPATRPLLLPFSTAWAIAVESFKNGKIFLFGVGPKSFLDAFSQFRPLSYNLGPLWTVRFGTSGNYYLHLLTTTGILGLGTFLWLIWRIVKTLHLGGVPPAGRPPSEVGIFLILILLLFLPVNFLLLFVFYVMVALLGISFVSADPVSEKREYSEESRILPWTIFIPTLLLAAGCFFFIGRTYAAEIYFKRSLDNIAQNDGTNAYNHQVKAISLNPYDDVYRLSYSQTNLLLADALASKADISDQDRQDITTLIQQAISEAKTAVSLNKNKITNWENLANIYRQLINFAEGADQWTISTLRQAINLDPVNPQLKLNLGGVYYALGNYDEAIRWFQQAVDNKINFANGYYNLSAAYKEKGDFKKAHEMMQMTLNLVPTNSEDYQKARGELEELAKKLPTETASPSAIQPSEEIPTKQSLIEPESLPSPVIVPPIELPEEQAAPEISPAPEATP</sequence>
<dbReference type="PROSITE" id="PS50005">
    <property type="entry name" value="TPR"/>
    <property type="match status" value="2"/>
</dbReference>